<accession>A0A3P7NEC1</accession>
<dbReference type="GO" id="GO:0005777">
    <property type="term" value="C:peroxisome"/>
    <property type="evidence" value="ECO:0007669"/>
    <property type="project" value="TreeGrafter"/>
</dbReference>
<dbReference type="Gene3D" id="3.40.718.10">
    <property type="entry name" value="Isopropylmalate Dehydrogenase"/>
    <property type="match status" value="1"/>
</dbReference>
<protein>
    <recommendedName>
        <fullName evidence="12">Isopropylmalate dehydrogenase-like domain-containing protein</fullName>
    </recommendedName>
</protein>
<dbReference type="InterPro" id="IPR004790">
    <property type="entry name" value="Isocitrate_DH_NADP"/>
</dbReference>
<evidence type="ECO:0000256" key="1">
    <source>
        <dbReference type="ARBA" id="ARBA00001936"/>
    </source>
</evidence>
<keyword evidence="7" id="KW-0460">Magnesium</keyword>
<proteinExistence type="inferred from homology"/>
<evidence type="ECO:0000256" key="8">
    <source>
        <dbReference type="ARBA" id="ARBA00023002"/>
    </source>
</evidence>
<dbReference type="PANTHER" id="PTHR11822:SF21">
    <property type="entry name" value="ISOCITRATE DEHYDROGENASE [NADP], MITOCHONDRIAL"/>
    <property type="match status" value="1"/>
</dbReference>
<name>A0A3P7NEC1_CYLGO</name>
<dbReference type="GO" id="GO:0005739">
    <property type="term" value="C:mitochondrion"/>
    <property type="evidence" value="ECO:0007669"/>
    <property type="project" value="TreeGrafter"/>
</dbReference>
<evidence type="ECO:0000256" key="5">
    <source>
        <dbReference type="ARBA" id="ARBA00022532"/>
    </source>
</evidence>
<dbReference type="GO" id="GO:0004450">
    <property type="term" value="F:isocitrate dehydrogenase (NADP+) activity"/>
    <property type="evidence" value="ECO:0007669"/>
    <property type="project" value="InterPro"/>
</dbReference>
<dbReference type="GO" id="GO:0005829">
    <property type="term" value="C:cytosol"/>
    <property type="evidence" value="ECO:0007669"/>
    <property type="project" value="TreeGrafter"/>
</dbReference>
<feature type="non-terminal residue" evidence="10">
    <location>
        <position position="1"/>
    </location>
</feature>
<gene>
    <name evidence="10" type="ORF">CGOC_LOCUS12925</name>
</gene>
<evidence type="ECO:0000313" key="10">
    <source>
        <dbReference type="EMBL" id="VDN35443.1"/>
    </source>
</evidence>
<comment type="cofactor">
    <cofactor evidence="1">
        <name>Mn(2+)</name>
        <dbReference type="ChEBI" id="CHEBI:29035"/>
    </cofactor>
</comment>
<dbReference type="SUPFAM" id="SSF53659">
    <property type="entry name" value="Isocitrate/Isopropylmalate dehydrogenase-like"/>
    <property type="match status" value="1"/>
</dbReference>
<dbReference type="PANTHER" id="PTHR11822">
    <property type="entry name" value="NADP-SPECIFIC ISOCITRATE DEHYDROGENASE"/>
    <property type="match status" value="1"/>
</dbReference>
<sequence length="155" mass="17357">WDLIKEKLIFPYVDLDLHSYDLSIQNRDATNDQVTVDAAHATLKYNVAVNTSSGVYLQEVISNGTYKRISGTVFREPIIVKNVPRLVNSWKKPIIIGRHAHADQYKATDFVVPGPGKLEIKFIPADGSEGITREVHDFKGPGVSLSMYNTDESIR</sequence>
<keyword evidence="6" id="KW-0479">Metal-binding</keyword>
<evidence type="ECO:0000313" key="11">
    <source>
        <dbReference type="Proteomes" id="UP000271889"/>
    </source>
</evidence>
<evidence type="ECO:0000256" key="4">
    <source>
        <dbReference type="ARBA" id="ARBA00022435"/>
    </source>
</evidence>
<comment type="cofactor">
    <cofactor evidence="2">
        <name>Mg(2+)</name>
        <dbReference type="ChEBI" id="CHEBI:18420"/>
    </cofactor>
</comment>
<dbReference type="OrthoDB" id="248923at2759"/>
<evidence type="ECO:0000256" key="6">
    <source>
        <dbReference type="ARBA" id="ARBA00022723"/>
    </source>
</evidence>
<evidence type="ECO:0000256" key="2">
    <source>
        <dbReference type="ARBA" id="ARBA00001946"/>
    </source>
</evidence>
<dbReference type="GO" id="GO:0046872">
    <property type="term" value="F:metal ion binding"/>
    <property type="evidence" value="ECO:0007669"/>
    <property type="project" value="UniProtKB-KW"/>
</dbReference>
<dbReference type="GO" id="GO:0006739">
    <property type="term" value="P:NADP+ metabolic process"/>
    <property type="evidence" value="ECO:0007669"/>
    <property type="project" value="TreeGrafter"/>
</dbReference>
<evidence type="ECO:0000256" key="7">
    <source>
        <dbReference type="ARBA" id="ARBA00022842"/>
    </source>
</evidence>
<dbReference type="EMBL" id="UYRV01126898">
    <property type="protein sequence ID" value="VDN35443.1"/>
    <property type="molecule type" value="Genomic_DNA"/>
</dbReference>
<dbReference type="GO" id="GO:0006097">
    <property type="term" value="P:glyoxylate cycle"/>
    <property type="evidence" value="ECO:0007669"/>
    <property type="project" value="UniProtKB-KW"/>
</dbReference>
<keyword evidence="8" id="KW-0560">Oxidoreductase</keyword>
<evidence type="ECO:0000256" key="3">
    <source>
        <dbReference type="ARBA" id="ARBA00007769"/>
    </source>
</evidence>
<dbReference type="GO" id="GO:0006099">
    <property type="term" value="P:tricarboxylic acid cycle"/>
    <property type="evidence" value="ECO:0007669"/>
    <property type="project" value="UniProtKB-KW"/>
</dbReference>
<reference evidence="10 11" key="1">
    <citation type="submission" date="2018-11" db="EMBL/GenBank/DDBJ databases">
        <authorList>
            <consortium name="Pathogen Informatics"/>
        </authorList>
    </citation>
    <scope>NUCLEOTIDE SEQUENCE [LARGE SCALE GENOMIC DNA]</scope>
</reference>
<evidence type="ECO:0000256" key="9">
    <source>
        <dbReference type="ARBA" id="ARBA00023211"/>
    </source>
</evidence>
<keyword evidence="5" id="KW-0816">Tricarboxylic acid cycle</keyword>
<dbReference type="Proteomes" id="UP000271889">
    <property type="component" value="Unassembled WGS sequence"/>
</dbReference>
<dbReference type="GO" id="GO:0006102">
    <property type="term" value="P:isocitrate metabolic process"/>
    <property type="evidence" value="ECO:0007669"/>
    <property type="project" value="InterPro"/>
</dbReference>
<keyword evidence="11" id="KW-1185">Reference proteome</keyword>
<evidence type="ECO:0008006" key="12">
    <source>
        <dbReference type="Google" id="ProtNLM"/>
    </source>
</evidence>
<dbReference type="AlphaFoldDB" id="A0A3P7NEC1"/>
<keyword evidence="4" id="KW-0329">Glyoxylate bypass</keyword>
<comment type="similarity">
    <text evidence="3">Belongs to the isocitrate and isopropylmalate dehydrogenases family.</text>
</comment>
<organism evidence="10 11">
    <name type="scientific">Cylicostephanus goldi</name>
    <name type="common">Nematode worm</name>
    <dbReference type="NCBI Taxonomy" id="71465"/>
    <lineage>
        <taxon>Eukaryota</taxon>
        <taxon>Metazoa</taxon>
        <taxon>Ecdysozoa</taxon>
        <taxon>Nematoda</taxon>
        <taxon>Chromadorea</taxon>
        <taxon>Rhabditida</taxon>
        <taxon>Rhabditina</taxon>
        <taxon>Rhabditomorpha</taxon>
        <taxon>Strongyloidea</taxon>
        <taxon>Strongylidae</taxon>
        <taxon>Cylicostephanus</taxon>
    </lineage>
</organism>
<keyword evidence="9" id="KW-0464">Manganese</keyword>